<evidence type="ECO:0000313" key="2">
    <source>
        <dbReference type="EMBL" id="MCQ8127778.1"/>
    </source>
</evidence>
<dbReference type="EMBL" id="JANIBK010000015">
    <property type="protein sequence ID" value="MCQ8127778.1"/>
    <property type="molecule type" value="Genomic_DNA"/>
</dbReference>
<accession>A0ABT1U1S7</accession>
<reference evidence="2 3" key="1">
    <citation type="submission" date="2022-07" db="EMBL/GenBank/DDBJ databases">
        <title>Methylomonas rivi sp. nov., Methylomonas rosea sp. nov., Methylomonas aureus sp. nov. and Methylomonas subterranea sp. nov., four novel methanotrophs isolated from a freshwater creek and the deep terrestrial subsurface.</title>
        <authorList>
            <person name="Abin C."/>
            <person name="Sankaranarayanan K."/>
            <person name="Garner C."/>
            <person name="Sindelar R."/>
            <person name="Kotary K."/>
            <person name="Garner R."/>
            <person name="Barclay S."/>
            <person name="Lawson P."/>
            <person name="Krumholz L."/>
        </authorList>
    </citation>
    <scope>NUCLEOTIDE SEQUENCE [LARGE SCALE GENOMIC DNA]</scope>
    <source>
        <strain evidence="2 3">WSC-6</strain>
    </source>
</reference>
<comment type="caution">
    <text evidence="2">The sequence shown here is derived from an EMBL/GenBank/DDBJ whole genome shotgun (WGS) entry which is preliminary data.</text>
</comment>
<name>A0ABT1U1S7_9GAMM</name>
<evidence type="ECO:0000256" key="1">
    <source>
        <dbReference type="SAM" id="MobiDB-lite"/>
    </source>
</evidence>
<organism evidence="2 3">
    <name type="scientific">Methylomonas rivi</name>
    <dbReference type="NCBI Taxonomy" id="2952226"/>
    <lineage>
        <taxon>Bacteria</taxon>
        <taxon>Pseudomonadati</taxon>
        <taxon>Pseudomonadota</taxon>
        <taxon>Gammaproteobacteria</taxon>
        <taxon>Methylococcales</taxon>
        <taxon>Methylococcaceae</taxon>
        <taxon>Methylomonas</taxon>
    </lineage>
</organism>
<protein>
    <submittedName>
        <fullName evidence="2">Uncharacterized protein</fullName>
    </submittedName>
</protein>
<keyword evidence="3" id="KW-1185">Reference proteome</keyword>
<feature type="region of interest" description="Disordered" evidence="1">
    <location>
        <begin position="152"/>
        <end position="181"/>
    </location>
</feature>
<gene>
    <name evidence="2" type="ORF">NP596_04820</name>
</gene>
<dbReference type="RefSeq" id="WP_256614127.1">
    <property type="nucleotide sequence ID" value="NZ_JANIBK010000015.1"/>
</dbReference>
<evidence type="ECO:0000313" key="3">
    <source>
        <dbReference type="Proteomes" id="UP001524586"/>
    </source>
</evidence>
<sequence>MKYIVKQLSDAFIFEEMEQARRQFVEALNFTLENASIFFDKNAGNPLDFYIAYDFQQKHGEHVVYGFNLRDEVIRIFNLDDNKTHASKSALALGQQLKKLAEEIEERYDPEPTKTIAETQDKKDAEYAKNINRSYRDVLREAIEKDRAEQLKRAEAAAEAPAEDSYQRHTILLGSKSAAKS</sequence>
<proteinExistence type="predicted"/>
<dbReference type="Proteomes" id="UP001524586">
    <property type="component" value="Unassembled WGS sequence"/>
</dbReference>